<dbReference type="Pfam" id="PF00076">
    <property type="entry name" value="RRM_1"/>
    <property type="match status" value="2"/>
</dbReference>
<keyword evidence="3 5" id="KW-0694">RNA-binding</keyword>
<dbReference type="InterPro" id="IPR000504">
    <property type="entry name" value="RRM_dom"/>
</dbReference>
<gene>
    <name evidence="8" type="primary">SXL_0</name>
    <name evidence="8" type="ORF">Anas_01261</name>
</gene>
<dbReference type="Gene3D" id="3.30.70.330">
    <property type="match status" value="2"/>
</dbReference>
<evidence type="ECO:0000259" key="7">
    <source>
        <dbReference type="PROSITE" id="PS50102"/>
    </source>
</evidence>
<dbReference type="GO" id="GO:1990904">
    <property type="term" value="C:ribonucleoprotein complex"/>
    <property type="evidence" value="ECO:0007669"/>
    <property type="project" value="InterPro"/>
</dbReference>
<dbReference type="PROSITE" id="PS50102">
    <property type="entry name" value="RRM"/>
    <property type="match status" value="2"/>
</dbReference>
<keyword evidence="2" id="KW-0677">Repeat</keyword>
<dbReference type="FunFam" id="3.30.70.330:FF:000205">
    <property type="entry name" value="Sex lethal, isoform B"/>
    <property type="match status" value="1"/>
</dbReference>
<dbReference type="GO" id="GO:0009967">
    <property type="term" value="P:positive regulation of signal transduction"/>
    <property type="evidence" value="ECO:0007669"/>
    <property type="project" value="UniProtKB-ARBA"/>
</dbReference>
<evidence type="ECO:0000313" key="9">
    <source>
        <dbReference type="Proteomes" id="UP000326759"/>
    </source>
</evidence>
<dbReference type="InterPro" id="IPR052462">
    <property type="entry name" value="SLIRP/GR-RBP-like"/>
</dbReference>
<feature type="domain" description="RRM" evidence="7">
    <location>
        <begin position="110"/>
        <end position="190"/>
    </location>
</feature>
<dbReference type="InterPro" id="IPR012677">
    <property type="entry name" value="Nucleotide-bd_a/b_plait_sf"/>
</dbReference>
<evidence type="ECO:0000313" key="8">
    <source>
        <dbReference type="EMBL" id="KAB7505666.1"/>
    </source>
</evidence>
<dbReference type="GO" id="GO:0050686">
    <property type="term" value="P:negative regulation of mRNA processing"/>
    <property type="evidence" value="ECO:0007669"/>
    <property type="project" value="UniProtKB-ARBA"/>
</dbReference>
<evidence type="ECO:0000256" key="3">
    <source>
        <dbReference type="ARBA" id="ARBA00022884"/>
    </source>
</evidence>
<evidence type="ECO:0000256" key="2">
    <source>
        <dbReference type="ARBA" id="ARBA00022737"/>
    </source>
</evidence>
<dbReference type="SMART" id="SM00360">
    <property type="entry name" value="RRM"/>
    <property type="match status" value="2"/>
</dbReference>
<evidence type="ECO:0000256" key="1">
    <source>
        <dbReference type="ARBA" id="ARBA00004123"/>
    </source>
</evidence>
<dbReference type="GO" id="GO:0010629">
    <property type="term" value="P:negative regulation of gene expression"/>
    <property type="evidence" value="ECO:0007669"/>
    <property type="project" value="UniProtKB-ARBA"/>
</dbReference>
<evidence type="ECO:0000256" key="5">
    <source>
        <dbReference type="PROSITE-ProRule" id="PRU00176"/>
    </source>
</evidence>
<dbReference type="FunFam" id="3.30.70.330:FF:000383">
    <property type="entry name" value="Sex lethal, isoform D"/>
    <property type="match status" value="1"/>
</dbReference>
<comment type="caution">
    <text evidence="8">The sequence shown here is derived from an EMBL/GenBank/DDBJ whole genome shotgun (WGS) entry which is preliminary data.</text>
</comment>
<proteinExistence type="predicted"/>
<organism evidence="8 9">
    <name type="scientific">Armadillidium nasatum</name>
    <dbReference type="NCBI Taxonomy" id="96803"/>
    <lineage>
        <taxon>Eukaryota</taxon>
        <taxon>Metazoa</taxon>
        <taxon>Ecdysozoa</taxon>
        <taxon>Arthropoda</taxon>
        <taxon>Crustacea</taxon>
        <taxon>Multicrustacea</taxon>
        <taxon>Malacostraca</taxon>
        <taxon>Eumalacostraca</taxon>
        <taxon>Peracarida</taxon>
        <taxon>Isopoda</taxon>
        <taxon>Oniscidea</taxon>
        <taxon>Crinocheta</taxon>
        <taxon>Armadillidiidae</taxon>
        <taxon>Armadillidium</taxon>
    </lineage>
</organism>
<keyword evidence="4" id="KW-0539">Nucleus</keyword>
<keyword evidence="9" id="KW-1185">Reference proteome</keyword>
<dbReference type="EMBL" id="SEYY01001151">
    <property type="protein sequence ID" value="KAB7505666.1"/>
    <property type="molecule type" value="Genomic_DNA"/>
</dbReference>
<dbReference type="OrthoDB" id="266020at2759"/>
<dbReference type="GO" id="GO:0003729">
    <property type="term" value="F:mRNA binding"/>
    <property type="evidence" value="ECO:0007669"/>
    <property type="project" value="UniProtKB-ARBA"/>
</dbReference>
<feature type="region of interest" description="Disordered" evidence="6">
    <location>
        <begin position="1"/>
        <end position="20"/>
    </location>
</feature>
<reference evidence="8 9" key="1">
    <citation type="journal article" date="2019" name="PLoS Biol.">
        <title>Sex chromosomes control vertical transmission of feminizing Wolbachia symbionts in an isopod.</title>
        <authorList>
            <person name="Becking T."/>
            <person name="Chebbi M.A."/>
            <person name="Giraud I."/>
            <person name="Moumen B."/>
            <person name="Laverre T."/>
            <person name="Caubet Y."/>
            <person name="Peccoud J."/>
            <person name="Gilbert C."/>
            <person name="Cordaux R."/>
        </authorList>
    </citation>
    <scope>NUCLEOTIDE SEQUENCE [LARGE SCALE GENOMIC DNA]</scope>
    <source>
        <strain evidence="8">ANa2</strain>
        <tissue evidence="8">Whole body excluding digestive tract and cuticle</tissue>
    </source>
</reference>
<accession>A0A5N5TG87</accession>
<dbReference type="InterPro" id="IPR035979">
    <property type="entry name" value="RBD_domain_sf"/>
</dbReference>
<dbReference type="GO" id="GO:0005634">
    <property type="term" value="C:nucleus"/>
    <property type="evidence" value="ECO:0007669"/>
    <property type="project" value="UniProtKB-SubCell"/>
</dbReference>
<feature type="compositionally biased region" description="Low complexity" evidence="6">
    <location>
        <begin position="10"/>
        <end position="19"/>
    </location>
</feature>
<feature type="domain" description="RRM" evidence="7">
    <location>
        <begin position="24"/>
        <end position="102"/>
    </location>
</feature>
<dbReference type="PRINTS" id="PR00961">
    <property type="entry name" value="HUDSXLRNA"/>
</dbReference>
<comment type="subcellular location">
    <subcellularLocation>
        <location evidence="1">Nucleus</location>
    </subcellularLocation>
</comment>
<sequence>MNSAKHDYGGSEASGTSSESEGRTNLIVNYLPQGLTDHDFYKLFIVVGPIKSCRIMKDLKTGYSYGFGFVEYQKPDDAAKAILQLNNLAVQHKRIKVSYARPPGDDIKETNLYIQNIPRSYSLEQFHNLFTRFGTIVQKNLLKDKVTGLPRGVGFIRFDKKSEADAAVAAMNGKTPDDGTEPLIVRVAEEHGKMKAVYYAGYHAGLSNRGKARSQYVNRASMGAGMAPFARGNYNNGIGQYGGRANFNNTGGKMLLGRTSKRYNPLSGGGAFGSSFYQDVPPSHFKFPSGSFTSF</sequence>
<dbReference type="SUPFAM" id="SSF54928">
    <property type="entry name" value="RNA-binding domain, RBD"/>
    <property type="match status" value="1"/>
</dbReference>
<protein>
    <submittedName>
        <fullName evidence="8">Sex-lethal-like protein</fullName>
    </submittedName>
</protein>
<dbReference type="Proteomes" id="UP000326759">
    <property type="component" value="Unassembled WGS sequence"/>
</dbReference>
<name>A0A5N5TG87_9CRUS</name>
<dbReference type="AlphaFoldDB" id="A0A5N5TG87"/>
<evidence type="ECO:0000256" key="4">
    <source>
        <dbReference type="ARBA" id="ARBA00023242"/>
    </source>
</evidence>
<dbReference type="InterPro" id="IPR002343">
    <property type="entry name" value="Hud_Sxl_RNA"/>
</dbReference>
<dbReference type="PANTHER" id="PTHR48027">
    <property type="entry name" value="HETEROGENEOUS NUCLEAR RIBONUCLEOPROTEIN 87F-RELATED"/>
    <property type="match status" value="1"/>
</dbReference>
<dbReference type="GO" id="GO:0008266">
    <property type="term" value="F:poly(U) RNA binding"/>
    <property type="evidence" value="ECO:0007669"/>
    <property type="project" value="UniProtKB-ARBA"/>
</dbReference>
<evidence type="ECO:0000256" key="6">
    <source>
        <dbReference type="SAM" id="MobiDB-lite"/>
    </source>
</evidence>
<dbReference type="GO" id="GO:0005737">
    <property type="term" value="C:cytoplasm"/>
    <property type="evidence" value="ECO:0007669"/>
    <property type="project" value="UniProtKB-ARBA"/>
</dbReference>